<proteinExistence type="predicted"/>
<sequence>MNKKAVLVLFIFVLFVASIVSGKLYWNKKIANATGQTQTSEVTKIKAEVKDSGAKKEEKKEEKKQEKKQDTKSSFNEAYAKNFPDAVKEKLKKAAEDKKALNLVIVGDEASSSEKGAWAAKLTSNLETAYGKGLWNVTVKEYKGESTEELIANKRDKEIAKENPDVILFEPPFITDNGKTGNGNSVANTQKFVQALSTSAKGATIMIQPSNPVYGAKNYPKAIEALKQFAAQNNYTYIDHWGAWPDATTKAILPYLQEEFGFPSAKGYDVWAKYVTDYFVAK</sequence>
<evidence type="ECO:0000313" key="2">
    <source>
        <dbReference type="EMBL" id="AKB91186.1"/>
    </source>
</evidence>
<dbReference type="EMBL" id="KP076279">
    <property type="protein sequence ID" value="AKB91186.1"/>
    <property type="molecule type" value="Genomic_DNA"/>
</dbReference>
<dbReference type="RefSeq" id="WP_061457899.1">
    <property type="nucleotide sequence ID" value="NZ_CP091476.1"/>
</dbReference>
<dbReference type="Gene3D" id="3.40.50.1110">
    <property type="entry name" value="SGNH hydrolase"/>
    <property type="match status" value="1"/>
</dbReference>
<dbReference type="InterPro" id="IPR016948">
    <property type="entry name" value="UCP030175"/>
</dbReference>
<feature type="region of interest" description="Disordered" evidence="1">
    <location>
        <begin position="47"/>
        <end position="74"/>
    </location>
</feature>
<reference evidence="2" key="1">
    <citation type="journal article" date="2015" name="MicrobiologyOpen">
        <title>Alternative modes of biofilm formation by plant-associated Bacillus cereus.</title>
        <authorList>
            <person name="Gao T."/>
            <person name="Foulston L."/>
            <person name="Chai Y."/>
            <person name="Wang Q."/>
            <person name="Losick R."/>
        </authorList>
    </citation>
    <scope>NUCLEOTIDE SEQUENCE</scope>
    <source>
        <strain evidence="2">905</strain>
    </source>
</reference>
<protein>
    <recommendedName>
        <fullName evidence="3">EPSX protein</fullName>
    </recommendedName>
</protein>
<organism evidence="2">
    <name type="scientific">Bacillus cereus</name>
    <dbReference type="NCBI Taxonomy" id="1396"/>
    <lineage>
        <taxon>Bacteria</taxon>
        <taxon>Bacillati</taxon>
        <taxon>Bacillota</taxon>
        <taxon>Bacilli</taxon>
        <taxon>Bacillales</taxon>
        <taxon>Bacillaceae</taxon>
        <taxon>Bacillus</taxon>
        <taxon>Bacillus cereus group</taxon>
    </lineage>
</organism>
<evidence type="ECO:0008006" key="3">
    <source>
        <dbReference type="Google" id="ProtNLM"/>
    </source>
</evidence>
<dbReference type="CDD" id="cd00229">
    <property type="entry name" value="SGNH_hydrolase"/>
    <property type="match status" value="1"/>
</dbReference>
<dbReference type="InterPro" id="IPR036514">
    <property type="entry name" value="SGNH_hydro_sf"/>
</dbReference>
<feature type="compositionally biased region" description="Basic and acidic residues" evidence="1">
    <location>
        <begin position="47"/>
        <end position="71"/>
    </location>
</feature>
<dbReference type="PIRSF" id="PIRSF030175">
    <property type="entry name" value="UCP030175"/>
    <property type="match status" value="1"/>
</dbReference>
<dbReference type="SUPFAM" id="SSF52266">
    <property type="entry name" value="SGNH hydrolase"/>
    <property type="match status" value="1"/>
</dbReference>
<dbReference type="AlphaFoldDB" id="A0A0E3SV29"/>
<name>A0A0E3SV29_BACCE</name>
<evidence type="ECO:0000256" key="1">
    <source>
        <dbReference type="SAM" id="MobiDB-lite"/>
    </source>
</evidence>
<accession>A0A0E3SV29</accession>